<evidence type="ECO:0000259" key="8">
    <source>
        <dbReference type="PROSITE" id="PS50280"/>
    </source>
</evidence>
<dbReference type="GO" id="GO:0003682">
    <property type="term" value="F:chromatin binding"/>
    <property type="evidence" value="ECO:0007669"/>
    <property type="project" value="TreeGrafter"/>
</dbReference>
<evidence type="ECO:0000259" key="10">
    <source>
        <dbReference type="PROSITE" id="PS51633"/>
    </source>
</evidence>
<dbReference type="SMART" id="SM00317">
    <property type="entry name" value="SET"/>
    <property type="match status" value="1"/>
</dbReference>
<feature type="domain" description="AWS" evidence="9">
    <location>
        <begin position="329"/>
        <end position="370"/>
    </location>
</feature>
<keyword evidence="6" id="KW-0804">Transcription</keyword>
<dbReference type="InterPro" id="IPR006560">
    <property type="entry name" value="AWS_dom"/>
</dbReference>
<dbReference type="GO" id="GO:0032259">
    <property type="term" value="P:methylation"/>
    <property type="evidence" value="ECO:0007669"/>
    <property type="project" value="UniProtKB-KW"/>
</dbReference>
<keyword evidence="7" id="KW-0539">Nucleus</keyword>
<evidence type="ECO:0000256" key="3">
    <source>
        <dbReference type="ARBA" id="ARBA00022679"/>
    </source>
</evidence>
<feature type="non-terminal residue" evidence="11">
    <location>
        <position position="1"/>
    </location>
</feature>
<evidence type="ECO:0000313" key="11">
    <source>
        <dbReference type="EMBL" id="ELQ75366.1"/>
    </source>
</evidence>
<dbReference type="SUPFAM" id="SSF82199">
    <property type="entry name" value="SET domain"/>
    <property type="match status" value="1"/>
</dbReference>
<dbReference type="VEuPathDB" id="MicrosporidiaDB:THOM_1663"/>
<evidence type="ECO:0000256" key="4">
    <source>
        <dbReference type="ARBA" id="ARBA00022691"/>
    </source>
</evidence>
<organism evidence="11 12">
    <name type="scientific">Trachipleistophora hominis</name>
    <name type="common">Microsporidian parasite</name>
    <dbReference type="NCBI Taxonomy" id="72359"/>
    <lineage>
        <taxon>Eukaryota</taxon>
        <taxon>Fungi</taxon>
        <taxon>Fungi incertae sedis</taxon>
        <taxon>Microsporidia</taxon>
        <taxon>Pleistophoridae</taxon>
        <taxon>Trachipleistophora</taxon>
    </lineage>
</organism>
<dbReference type="PROSITE" id="PS51215">
    <property type="entry name" value="AWS"/>
    <property type="match status" value="1"/>
</dbReference>
<dbReference type="GO" id="GO:0046976">
    <property type="term" value="F:histone H3K27 methyltransferase activity"/>
    <property type="evidence" value="ECO:0007669"/>
    <property type="project" value="TreeGrafter"/>
</dbReference>
<dbReference type="PROSITE" id="PS51633">
    <property type="entry name" value="CXC"/>
    <property type="match status" value="1"/>
</dbReference>
<feature type="domain" description="CXC" evidence="10">
    <location>
        <begin position="270"/>
        <end position="378"/>
    </location>
</feature>
<dbReference type="InParanoid" id="L7JWE0"/>
<dbReference type="Proteomes" id="UP000011185">
    <property type="component" value="Unassembled WGS sequence"/>
</dbReference>
<dbReference type="EC" id="2.1.1.43" evidence="11"/>
<proteinExistence type="predicted"/>
<keyword evidence="4" id="KW-0949">S-adenosyl-L-methionine</keyword>
<dbReference type="PANTHER" id="PTHR45747:SF4">
    <property type="entry name" value="HISTONE-LYSINE N-METHYLTRANSFERASE E(Z)"/>
    <property type="match status" value="1"/>
</dbReference>
<evidence type="ECO:0000259" key="9">
    <source>
        <dbReference type="PROSITE" id="PS51215"/>
    </source>
</evidence>
<dbReference type="Pfam" id="PF00856">
    <property type="entry name" value="SET"/>
    <property type="match status" value="1"/>
</dbReference>
<evidence type="ECO:0000313" key="12">
    <source>
        <dbReference type="Proteomes" id="UP000011185"/>
    </source>
</evidence>
<keyword evidence="2 11" id="KW-0489">Methyltransferase</keyword>
<gene>
    <name evidence="11" type="ORF">THOM_1663</name>
</gene>
<sequence>VFVEKGPVHLEEFSNQKFMKVVIPQIEPQPPYRYFVSSRINISGTDDPVLRFVPFINSEENYTTITNYDDTLLTEKPLTQEEAIKNMALKKVFSKFSDATLYRLKCNIADGKINEVKDTREYITLQNVAQHLKTRVIKLLEKWEKDFDRNARPLYIDQDSFNAYFCNVCLIFDCNVHGAYTKRMPRSANEEPPSKCSDECYQSIATPEAIKNAQNDTPVLTNKYLYVYQKIRKNFNFNCCELTRAFNFFSSLNLSCKSIFLLSEKNKINQRKLTYKEKTTAAPSNYNIKYFELHSPCDHPGSCQKNKNCTCYTNKIFCEESCFCVKCDLVFTGCKCRKCGKSCPCRKYSRECTDECKCTRCMNNDLQNMKERPTYVAPSTVDGYGLFTVDDLSKDDFVIEYVGEIITNEEAERRGLFYEKRKLSYLFDLSNLSDCTKETIDATKIANKARFINHSKKANLIAKTVQVAGRKRIGFYAQKTIRRNEELFFDYRYKDEQKKITR</sequence>
<name>L7JWE0_TRAHO</name>
<evidence type="ECO:0000256" key="7">
    <source>
        <dbReference type="ARBA" id="ARBA00023242"/>
    </source>
</evidence>
<dbReference type="HOGENOM" id="CLU_030443_0_0_1"/>
<dbReference type="InterPro" id="IPR045318">
    <property type="entry name" value="EZH1/2-like"/>
</dbReference>
<evidence type="ECO:0000256" key="1">
    <source>
        <dbReference type="ARBA" id="ARBA00004123"/>
    </source>
</evidence>
<evidence type="ECO:0000256" key="5">
    <source>
        <dbReference type="ARBA" id="ARBA00023015"/>
    </source>
</evidence>
<dbReference type="Gene3D" id="2.170.270.10">
    <property type="entry name" value="SET domain"/>
    <property type="match status" value="1"/>
</dbReference>
<keyword evidence="3 11" id="KW-0808">Transferase</keyword>
<accession>L7JWE0</accession>
<reference evidence="11 12" key="1">
    <citation type="journal article" date="2012" name="PLoS Pathog.">
        <title>The genome of the obligate intracellular parasite Trachipleistophora hominis: new insights into microsporidian genome dynamics and reductive evolution.</title>
        <authorList>
            <person name="Heinz E."/>
            <person name="Williams T.A."/>
            <person name="Nakjang S."/>
            <person name="Noel C.J."/>
            <person name="Swan D.C."/>
            <person name="Goldberg A.V."/>
            <person name="Harris S.R."/>
            <person name="Weinmaier T."/>
            <person name="Markert S."/>
            <person name="Becher D."/>
            <person name="Bernhardt J."/>
            <person name="Dagan T."/>
            <person name="Hacker C."/>
            <person name="Lucocq J.M."/>
            <person name="Schweder T."/>
            <person name="Rattei T."/>
            <person name="Hall N."/>
            <person name="Hirt R.P."/>
            <person name="Embley T.M."/>
        </authorList>
    </citation>
    <scope>NUCLEOTIDE SEQUENCE [LARGE SCALE GENOMIC DNA]</scope>
</reference>
<dbReference type="InterPro" id="IPR026489">
    <property type="entry name" value="CXC_dom"/>
</dbReference>
<keyword evidence="12" id="KW-1185">Reference proteome</keyword>
<feature type="domain" description="SET" evidence="8">
    <location>
        <begin position="367"/>
        <end position="492"/>
    </location>
</feature>
<keyword evidence="5" id="KW-0805">Transcription regulation</keyword>
<dbReference type="AlphaFoldDB" id="L7JWE0"/>
<comment type="subcellular location">
    <subcellularLocation>
        <location evidence="1">Nucleus</location>
    </subcellularLocation>
</comment>
<dbReference type="EMBL" id="JH993966">
    <property type="protein sequence ID" value="ELQ75366.1"/>
    <property type="molecule type" value="Genomic_DNA"/>
</dbReference>
<dbReference type="PANTHER" id="PTHR45747">
    <property type="entry name" value="HISTONE-LYSINE N-METHYLTRANSFERASE E(Z)"/>
    <property type="match status" value="1"/>
</dbReference>
<dbReference type="InterPro" id="IPR001214">
    <property type="entry name" value="SET_dom"/>
</dbReference>
<dbReference type="GO" id="GO:0005634">
    <property type="term" value="C:nucleus"/>
    <property type="evidence" value="ECO:0007669"/>
    <property type="project" value="UniProtKB-SubCell"/>
</dbReference>
<protein>
    <submittedName>
        <fullName evidence="11">Transcriptional repressor EZH1</fullName>
        <ecNumber evidence="11">2.1.1.43</ecNumber>
    </submittedName>
</protein>
<dbReference type="OrthoDB" id="308383at2759"/>
<dbReference type="OMA" id="CTKETID"/>
<dbReference type="InterPro" id="IPR046341">
    <property type="entry name" value="SET_dom_sf"/>
</dbReference>
<dbReference type="GO" id="GO:0031507">
    <property type="term" value="P:heterochromatin formation"/>
    <property type="evidence" value="ECO:0007669"/>
    <property type="project" value="TreeGrafter"/>
</dbReference>
<evidence type="ECO:0000256" key="2">
    <source>
        <dbReference type="ARBA" id="ARBA00022603"/>
    </source>
</evidence>
<evidence type="ECO:0000256" key="6">
    <source>
        <dbReference type="ARBA" id="ARBA00023163"/>
    </source>
</evidence>
<dbReference type="PROSITE" id="PS50280">
    <property type="entry name" value="SET"/>
    <property type="match status" value="1"/>
</dbReference>
<dbReference type="STRING" id="72359.L7JWE0"/>